<dbReference type="EMBL" id="UFQS01000253">
    <property type="protein sequence ID" value="SSX02056.1"/>
    <property type="molecule type" value="Genomic_DNA"/>
</dbReference>
<dbReference type="VEuPathDB" id="VectorBase:CSON006739"/>
<protein>
    <submittedName>
        <fullName evidence="1">CSON006739 protein</fullName>
    </submittedName>
</protein>
<accession>A0A336KB02</accession>
<evidence type="ECO:0000313" key="1">
    <source>
        <dbReference type="EMBL" id="SSX02056.1"/>
    </source>
</evidence>
<organism evidence="1">
    <name type="scientific">Culicoides sonorensis</name>
    <name type="common">Biting midge</name>
    <dbReference type="NCBI Taxonomy" id="179676"/>
    <lineage>
        <taxon>Eukaryota</taxon>
        <taxon>Metazoa</taxon>
        <taxon>Ecdysozoa</taxon>
        <taxon>Arthropoda</taxon>
        <taxon>Hexapoda</taxon>
        <taxon>Insecta</taxon>
        <taxon>Pterygota</taxon>
        <taxon>Neoptera</taxon>
        <taxon>Endopterygota</taxon>
        <taxon>Diptera</taxon>
        <taxon>Nematocera</taxon>
        <taxon>Chironomoidea</taxon>
        <taxon>Ceratopogonidae</taxon>
        <taxon>Ceratopogoninae</taxon>
        <taxon>Culicoides</taxon>
        <taxon>Monoculicoides</taxon>
    </lineage>
</organism>
<proteinExistence type="predicted"/>
<reference evidence="1" key="1">
    <citation type="submission" date="2018-04" db="EMBL/GenBank/DDBJ databases">
        <authorList>
            <person name="Go L.Y."/>
            <person name="Mitchell J.A."/>
        </authorList>
    </citation>
    <scope>NUCLEOTIDE SEQUENCE</scope>
    <source>
        <tissue evidence="1">Whole organism</tissue>
    </source>
</reference>
<dbReference type="EMBL" id="UFQT01000253">
    <property type="protein sequence ID" value="SSX22433.1"/>
    <property type="molecule type" value="Genomic_DNA"/>
</dbReference>
<reference evidence="2" key="2">
    <citation type="submission" date="2018-07" db="EMBL/GenBank/DDBJ databases">
        <authorList>
            <person name="Quirk P.G."/>
            <person name="Krulwich T.A."/>
        </authorList>
    </citation>
    <scope>NUCLEOTIDE SEQUENCE</scope>
</reference>
<sequence>MKIFPRSCSFLSCAALFDLNDKKYPYSITTKHTDDPFRSFVYIKNNSKKDAIKVAIQICEPEQDFRVRPYNVKESHGKVLDSENNVWYEVEINPNKIFTFAIKYILGTDVKEEFFLTQERCLVTHIDEVLLEDFDMEAVLSGDHTGLKVSKFCPV</sequence>
<evidence type="ECO:0000313" key="2">
    <source>
        <dbReference type="EMBL" id="SSX22433.1"/>
    </source>
</evidence>
<name>A0A336KB02_CULSO</name>
<dbReference type="AlphaFoldDB" id="A0A336KB02"/>
<gene>
    <name evidence="1" type="primary">CSON006739</name>
</gene>